<feature type="region of interest" description="Disordered" evidence="1">
    <location>
        <begin position="25"/>
        <end position="78"/>
    </location>
</feature>
<gene>
    <name evidence="2" type="ORF">E2C01_101132</name>
</gene>
<dbReference type="EMBL" id="VSRR010145775">
    <property type="protein sequence ID" value="MPD05392.1"/>
    <property type="molecule type" value="Genomic_DNA"/>
</dbReference>
<organism evidence="2 3">
    <name type="scientific">Portunus trituberculatus</name>
    <name type="common">Swimming crab</name>
    <name type="synonym">Neptunus trituberculatus</name>
    <dbReference type="NCBI Taxonomy" id="210409"/>
    <lineage>
        <taxon>Eukaryota</taxon>
        <taxon>Metazoa</taxon>
        <taxon>Ecdysozoa</taxon>
        <taxon>Arthropoda</taxon>
        <taxon>Crustacea</taxon>
        <taxon>Multicrustacea</taxon>
        <taxon>Malacostraca</taxon>
        <taxon>Eumalacostraca</taxon>
        <taxon>Eucarida</taxon>
        <taxon>Decapoda</taxon>
        <taxon>Pleocyemata</taxon>
        <taxon>Brachyura</taxon>
        <taxon>Eubrachyura</taxon>
        <taxon>Portunoidea</taxon>
        <taxon>Portunidae</taxon>
        <taxon>Portuninae</taxon>
        <taxon>Portunus</taxon>
    </lineage>
</organism>
<evidence type="ECO:0000313" key="2">
    <source>
        <dbReference type="EMBL" id="MPD05392.1"/>
    </source>
</evidence>
<keyword evidence="3" id="KW-1185">Reference proteome</keyword>
<reference evidence="2 3" key="1">
    <citation type="submission" date="2019-05" db="EMBL/GenBank/DDBJ databases">
        <title>Another draft genome of Portunus trituberculatus and its Hox gene families provides insights of decapod evolution.</title>
        <authorList>
            <person name="Jeong J.-H."/>
            <person name="Song I."/>
            <person name="Kim S."/>
            <person name="Choi T."/>
            <person name="Kim D."/>
            <person name="Ryu S."/>
            <person name="Kim W."/>
        </authorList>
    </citation>
    <scope>NUCLEOTIDE SEQUENCE [LARGE SCALE GENOMIC DNA]</scope>
    <source>
        <tissue evidence="2">Muscle</tissue>
    </source>
</reference>
<dbReference type="AlphaFoldDB" id="A0A5B7K4X6"/>
<name>A0A5B7K4X6_PORTR</name>
<protein>
    <submittedName>
        <fullName evidence="2">Uncharacterized protein</fullName>
    </submittedName>
</protein>
<evidence type="ECO:0000256" key="1">
    <source>
        <dbReference type="SAM" id="MobiDB-lite"/>
    </source>
</evidence>
<feature type="compositionally biased region" description="Basic residues" evidence="1">
    <location>
        <begin position="69"/>
        <end position="78"/>
    </location>
</feature>
<accession>A0A5B7K4X6</accession>
<proteinExistence type="predicted"/>
<comment type="caution">
    <text evidence="2">The sequence shown here is derived from an EMBL/GenBank/DDBJ whole genome shotgun (WGS) entry which is preliminary data.</text>
</comment>
<evidence type="ECO:0000313" key="3">
    <source>
        <dbReference type="Proteomes" id="UP000324222"/>
    </source>
</evidence>
<sequence>MVRRKLRAIVSNYNYIHMKKEEVMVGERQRSTGSGVNRPTWCRAPRASKERADSREGRKGREMREVGRRKGCGRIKRE</sequence>
<feature type="compositionally biased region" description="Basic and acidic residues" evidence="1">
    <location>
        <begin position="47"/>
        <end position="68"/>
    </location>
</feature>
<dbReference type="Proteomes" id="UP000324222">
    <property type="component" value="Unassembled WGS sequence"/>
</dbReference>